<reference evidence="5 6" key="1">
    <citation type="submission" date="2019-03" db="EMBL/GenBank/DDBJ databases">
        <title>Ramlibacter rhizophilus CCTCC AB2015357, whole genome shotgun sequence.</title>
        <authorList>
            <person name="Zhang X."/>
            <person name="Feng G."/>
            <person name="Zhu H."/>
        </authorList>
    </citation>
    <scope>NUCLEOTIDE SEQUENCE [LARGE SCALE GENOMIC DNA]</scope>
    <source>
        <strain evidence="5 6">CCTCC AB2015357</strain>
    </source>
</reference>
<dbReference type="GO" id="GO:0005509">
    <property type="term" value="F:calcium ion binding"/>
    <property type="evidence" value="ECO:0007669"/>
    <property type="project" value="TreeGrafter"/>
</dbReference>
<keyword evidence="3" id="KW-0862">Zinc</keyword>
<protein>
    <submittedName>
        <fullName evidence="5">SMP-30/gluconolactonase/LRE family protein</fullName>
    </submittedName>
</protein>
<dbReference type="InterPro" id="IPR013658">
    <property type="entry name" value="SGL"/>
</dbReference>
<evidence type="ECO:0000256" key="3">
    <source>
        <dbReference type="PIRSR" id="PIRSR605511-2"/>
    </source>
</evidence>
<comment type="cofactor">
    <cofactor evidence="3">
        <name>Zn(2+)</name>
        <dbReference type="ChEBI" id="CHEBI:29105"/>
    </cofactor>
    <text evidence="3">Binds 1 divalent metal cation per subunit.</text>
</comment>
<dbReference type="EMBL" id="SMLL01000005">
    <property type="protein sequence ID" value="TFY98567.1"/>
    <property type="molecule type" value="Genomic_DNA"/>
</dbReference>
<evidence type="ECO:0000256" key="2">
    <source>
        <dbReference type="PIRSR" id="PIRSR605511-1"/>
    </source>
</evidence>
<dbReference type="GO" id="GO:0004341">
    <property type="term" value="F:gluconolactonase activity"/>
    <property type="evidence" value="ECO:0007669"/>
    <property type="project" value="TreeGrafter"/>
</dbReference>
<evidence type="ECO:0000313" key="5">
    <source>
        <dbReference type="EMBL" id="TFY98567.1"/>
    </source>
</evidence>
<accession>A0A4Z0BJY3</accession>
<comment type="caution">
    <text evidence="5">The sequence shown here is derived from an EMBL/GenBank/DDBJ whole genome shotgun (WGS) entry which is preliminary data.</text>
</comment>
<evidence type="ECO:0000256" key="1">
    <source>
        <dbReference type="ARBA" id="ARBA00008853"/>
    </source>
</evidence>
<feature type="binding site" evidence="3">
    <location>
        <position position="23"/>
    </location>
    <ligand>
        <name>a divalent metal cation</name>
        <dbReference type="ChEBI" id="CHEBI:60240"/>
    </ligand>
</feature>
<dbReference type="PANTHER" id="PTHR10907">
    <property type="entry name" value="REGUCALCIN"/>
    <property type="match status" value="1"/>
</dbReference>
<sequence>MTHEPAPSGELRRIGPQRDILGECPLWDERTECLWWVDIRRPAIRRLDPATGRIDTWTMPDLVGSIALTEEGRLLVALPQFLALFDSRTGGLEAFARVPGRMPGHRFNDGRCDRQGRFWVGSMHNLTRAPEGVLYRLEGPGGLEPVQGGISIPNSLAFSPDGHTMYFADSLKYSLYAYDYDPATGHMGAQRVFATTEPPGFPDGSAVDAEGFLWNAQFDAGRLVRYAPDGRIDRVVELPVQRPTCCAFGGPDLATLYVTTCSQKMSAAELEAQPLAGALLAFEPGVRGLPEPRFSTQHAFDARAAQAA</sequence>
<keyword evidence="3" id="KW-0479">Metal-binding</keyword>
<feature type="domain" description="SMP-30/Gluconolactonase/LRE-like region" evidence="4">
    <location>
        <begin position="21"/>
        <end position="261"/>
    </location>
</feature>
<dbReference type="GO" id="GO:0019853">
    <property type="term" value="P:L-ascorbic acid biosynthetic process"/>
    <property type="evidence" value="ECO:0007669"/>
    <property type="project" value="TreeGrafter"/>
</dbReference>
<dbReference type="PANTHER" id="PTHR10907:SF47">
    <property type="entry name" value="REGUCALCIN"/>
    <property type="match status" value="1"/>
</dbReference>
<dbReference type="Pfam" id="PF08450">
    <property type="entry name" value="SGL"/>
    <property type="match status" value="1"/>
</dbReference>
<evidence type="ECO:0000313" key="6">
    <source>
        <dbReference type="Proteomes" id="UP000297564"/>
    </source>
</evidence>
<feature type="binding site" evidence="3">
    <location>
        <position position="154"/>
    </location>
    <ligand>
        <name>a divalent metal cation</name>
        <dbReference type="ChEBI" id="CHEBI:60240"/>
    </ligand>
</feature>
<feature type="active site" description="Proton donor/acceptor" evidence="2">
    <location>
        <position position="203"/>
    </location>
</feature>
<dbReference type="InterPro" id="IPR005511">
    <property type="entry name" value="SMP-30"/>
</dbReference>
<keyword evidence="6" id="KW-1185">Reference proteome</keyword>
<dbReference type="AlphaFoldDB" id="A0A4Z0BJY3"/>
<feature type="binding site" evidence="3">
    <location>
        <position position="203"/>
    </location>
    <ligand>
        <name>a divalent metal cation</name>
        <dbReference type="ChEBI" id="CHEBI:60240"/>
    </ligand>
</feature>
<dbReference type="SUPFAM" id="SSF63829">
    <property type="entry name" value="Calcium-dependent phosphotriesterase"/>
    <property type="match status" value="1"/>
</dbReference>
<comment type="similarity">
    <text evidence="1">Belongs to the SMP-30/CGR1 family.</text>
</comment>
<evidence type="ECO:0000259" key="4">
    <source>
        <dbReference type="Pfam" id="PF08450"/>
    </source>
</evidence>
<dbReference type="Gene3D" id="2.120.10.30">
    <property type="entry name" value="TolB, C-terminal domain"/>
    <property type="match status" value="1"/>
</dbReference>
<dbReference type="OrthoDB" id="9775406at2"/>
<name>A0A4Z0BJY3_9BURK</name>
<dbReference type="RefSeq" id="WP_135285718.1">
    <property type="nucleotide sequence ID" value="NZ_SMLL01000005.1"/>
</dbReference>
<dbReference type="PRINTS" id="PR01790">
    <property type="entry name" value="SMP30FAMILY"/>
</dbReference>
<dbReference type="InterPro" id="IPR011042">
    <property type="entry name" value="6-blade_b-propeller_TolB-like"/>
</dbReference>
<proteinExistence type="inferred from homology"/>
<feature type="binding site" evidence="3">
    <location>
        <position position="108"/>
    </location>
    <ligand>
        <name>substrate</name>
    </ligand>
</feature>
<gene>
    <name evidence="5" type="ORF">EZ242_13595</name>
</gene>
<organism evidence="5 6">
    <name type="scientific">Ramlibacter rhizophilus</name>
    <dbReference type="NCBI Taxonomy" id="1781167"/>
    <lineage>
        <taxon>Bacteria</taxon>
        <taxon>Pseudomonadati</taxon>
        <taxon>Pseudomonadota</taxon>
        <taxon>Betaproteobacteria</taxon>
        <taxon>Burkholderiales</taxon>
        <taxon>Comamonadaceae</taxon>
        <taxon>Ramlibacter</taxon>
    </lineage>
</organism>
<dbReference type="Proteomes" id="UP000297564">
    <property type="component" value="Unassembled WGS sequence"/>
</dbReference>
<feature type="binding site" evidence="3">
    <location>
        <position position="106"/>
    </location>
    <ligand>
        <name>substrate</name>
    </ligand>
</feature>